<dbReference type="GeneID" id="7198600"/>
<keyword evidence="7" id="KW-1185">Reference proteome</keyword>
<proteinExistence type="predicted"/>
<comment type="subcellular location">
    <subcellularLocation>
        <location evidence="1">Membrane</location>
        <topology evidence="1">Single-pass membrane protein</topology>
    </subcellularLocation>
</comment>
<feature type="chain" id="PRO_5002853107" description="Glycosyltransferase family 92 protein" evidence="5">
    <location>
        <begin position="29"/>
        <end position="811"/>
    </location>
</feature>
<dbReference type="RefSeq" id="XP_002184670.1">
    <property type="nucleotide sequence ID" value="XM_002184634.1"/>
</dbReference>
<dbReference type="HOGENOM" id="CLU_390034_0_0_1"/>
<evidence type="ECO:0000313" key="7">
    <source>
        <dbReference type="Proteomes" id="UP000000759"/>
    </source>
</evidence>
<keyword evidence="3" id="KW-0472">Membrane</keyword>
<evidence type="ECO:0000313" key="6">
    <source>
        <dbReference type="EMBL" id="EEC43729.1"/>
    </source>
</evidence>
<dbReference type="GO" id="GO:0005737">
    <property type="term" value="C:cytoplasm"/>
    <property type="evidence" value="ECO:0007669"/>
    <property type="project" value="TreeGrafter"/>
</dbReference>
<evidence type="ECO:0000256" key="5">
    <source>
        <dbReference type="SAM" id="SignalP"/>
    </source>
</evidence>
<dbReference type="EMBL" id="CM000627">
    <property type="protein sequence ID" value="EEC43729.1"/>
    <property type="molecule type" value="Genomic_DNA"/>
</dbReference>
<dbReference type="Proteomes" id="UP000000759">
    <property type="component" value="Chromosome 25"/>
</dbReference>
<keyword evidence="5" id="KW-0732">Signal</keyword>
<evidence type="ECO:0000256" key="3">
    <source>
        <dbReference type="ARBA" id="ARBA00022989"/>
    </source>
</evidence>
<dbReference type="PaxDb" id="2850-Phatr49890"/>
<reference evidence="7" key="2">
    <citation type="submission" date="2008-08" db="EMBL/GenBank/DDBJ databases">
        <authorList>
            <consortium name="Diatom Consortium"/>
            <person name="Grigoriev I."/>
            <person name="Grimwood J."/>
            <person name="Kuo A."/>
            <person name="Otillar R.P."/>
            <person name="Salamov A."/>
            <person name="Detter J.C."/>
            <person name="Lindquist E."/>
            <person name="Shapiro H."/>
            <person name="Lucas S."/>
            <person name="Glavina del Rio T."/>
            <person name="Pitluck S."/>
            <person name="Rokhsar D."/>
            <person name="Bowler C."/>
        </authorList>
    </citation>
    <scope>GENOME REANNOTATION</scope>
    <source>
        <strain evidence="7">CCAP 1055/1</strain>
    </source>
</reference>
<gene>
    <name evidence="6" type="ORF">PHATRDRAFT_49890</name>
</gene>
<dbReference type="PANTHER" id="PTHR21461">
    <property type="entry name" value="GLYCOSYLTRANSFERASE FAMILY 92 PROTEIN"/>
    <property type="match status" value="1"/>
</dbReference>
<feature type="region of interest" description="Disordered" evidence="4">
    <location>
        <begin position="744"/>
        <end position="769"/>
    </location>
</feature>
<feature type="signal peptide" evidence="5">
    <location>
        <begin position="1"/>
        <end position="28"/>
    </location>
</feature>
<dbReference type="KEGG" id="pti:PHATRDRAFT_49890"/>
<dbReference type="GO" id="GO:0016757">
    <property type="term" value="F:glycosyltransferase activity"/>
    <property type="evidence" value="ECO:0007669"/>
    <property type="project" value="TreeGrafter"/>
</dbReference>
<name>B7GC76_PHATC</name>
<evidence type="ECO:0008006" key="8">
    <source>
        <dbReference type="Google" id="ProtNLM"/>
    </source>
</evidence>
<dbReference type="PANTHER" id="PTHR21461:SF69">
    <property type="entry name" value="GLYCOSYLTRANSFERASE FAMILY 92 PROTEIN"/>
    <property type="match status" value="1"/>
</dbReference>
<dbReference type="OrthoDB" id="46313at2759"/>
<evidence type="ECO:0000256" key="2">
    <source>
        <dbReference type="ARBA" id="ARBA00022692"/>
    </source>
</evidence>
<dbReference type="GO" id="GO:0016020">
    <property type="term" value="C:membrane"/>
    <property type="evidence" value="ECO:0007669"/>
    <property type="project" value="UniProtKB-SubCell"/>
</dbReference>
<keyword evidence="2" id="KW-0812">Transmembrane</keyword>
<dbReference type="AlphaFoldDB" id="B7GC76"/>
<sequence>MAVPLGFRRTRLSLLFLCCLALYFQSKALVKVWNNDVPNLDTILGSNPWLFNDQSQKSTLSLHEAGVSRGNTRNARHKTTNVINSPFVAGTTTSSQAASVIESLLLTDQGFGACLIMKDDNHWLIEWIAYHYHVLPLKHLIVLRDPRSLTPSQHIFDRWNQTYLEIEEWQDSRVTPISVYERGTKKKKTDLQYHLTRQRFFYSKCLKHLKQEQTVQWVLLTDTDEFVRVNSLLYPLSASVLQQRGHVSAFLAQRKVQDPCLQMPRIQVSSIRASESSINDQGKIDAWKRAESIEGLNASDFLTYQWLVHNNQAMSVGKSTMYLPTLKTNDIPSLADSVHRIVSSVCPEHSESLLNSTRSYLSVMHYLGTYEQFSYRTDPRDYDAKDAERPQREFQHLKSASVKSRVDTWYHRGRKPAASTLDVGMTHWLPGLVETVGLYEVKKLLENVGVLESIPVETSQHNKSKRQPEIDVEEEVFSACLLTKDDNHWLIEWLAYHYYVFKLRRLTVVRDPTSRTSIEAILDRWKDRMSISVWNDEQFVPSWILQKHKTRGISDTLLHRYRQQFFYSSCMKDFKQRDRSWLALVDTDEILRPNPYVLTAPIDLKVEGIGLTLLEEQQKKRAMRAEDGPLKCIHVPRLQIVSTEANASTVSSDIPLGLNGSDFLTTRWLYHNNREISMGNNLDGKSVFNLQWLDESAIPKRAANAHYIIPGVCPETSGDRLDHPDSWLLIHHYLGSLEQFVSRDDPRNSIEGRPKRDASLWRQTGQSPAADTFDDSLRSWLTGFVESVGYVDAKRLLAGVGQVEELSPMTA</sequence>
<accession>B7GC76</accession>
<reference evidence="6 7" key="1">
    <citation type="journal article" date="2008" name="Nature">
        <title>The Phaeodactylum genome reveals the evolutionary history of diatom genomes.</title>
        <authorList>
            <person name="Bowler C."/>
            <person name="Allen A.E."/>
            <person name="Badger J.H."/>
            <person name="Grimwood J."/>
            <person name="Jabbari K."/>
            <person name="Kuo A."/>
            <person name="Maheswari U."/>
            <person name="Martens C."/>
            <person name="Maumus F."/>
            <person name="Otillar R.P."/>
            <person name="Rayko E."/>
            <person name="Salamov A."/>
            <person name="Vandepoele K."/>
            <person name="Beszteri B."/>
            <person name="Gruber A."/>
            <person name="Heijde M."/>
            <person name="Katinka M."/>
            <person name="Mock T."/>
            <person name="Valentin K."/>
            <person name="Verret F."/>
            <person name="Berges J.A."/>
            <person name="Brownlee C."/>
            <person name="Cadoret J.P."/>
            <person name="Chiovitti A."/>
            <person name="Choi C.J."/>
            <person name="Coesel S."/>
            <person name="De Martino A."/>
            <person name="Detter J.C."/>
            <person name="Durkin C."/>
            <person name="Falciatore A."/>
            <person name="Fournet J."/>
            <person name="Haruta M."/>
            <person name="Huysman M.J."/>
            <person name="Jenkins B.D."/>
            <person name="Jiroutova K."/>
            <person name="Jorgensen R.E."/>
            <person name="Joubert Y."/>
            <person name="Kaplan A."/>
            <person name="Kroger N."/>
            <person name="Kroth P.G."/>
            <person name="La Roche J."/>
            <person name="Lindquist E."/>
            <person name="Lommer M."/>
            <person name="Martin-Jezequel V."/>
            <person name="Lopez P.J."/>
            <person name="Lucas S."/>
            <person name="Mangogna M."/>
            <person name="McGinnis K."/>
            <person name="Medlin L.K."/>
            <person name="Montsant A."/>
            <person name="Oudot-Le Secq M.P."/>
            <person name="Napoli C."/>
            <person name="Obornik M."/>
            <person name="Parker M.S."/>
            <person name="Petit J.L."/>
            <person name="Porcel B.M."/>
            <person name="Poulsen N."/>
            <person name="Robison M."/>
            <person name="Rychlewski L."/>
            <person name="Rynearson T.A."/>
            <person name="Schmutz J."/>
            <person name="Shapiro H."/>
            <person name="Siaut M."/>
            <person name="Stanley M."/>
            <person name="Sussman M.R."/>
            <person name="Taylor A.R."/>
            <person name="Vardi A."/>
            <person name="von Dassow P."/>
            <person name="Vyverman W."/>
            <person name="Willis A."/>
            <person name="Wyrwicz L.S."/>
            <person name="Rokhsar D.S."/>
            <person name="Weissenbach J."/>
            <person name="Armbrust E.V."/>
            <person name="Green B.R."/>
            <person name="Van de Peer Y."/>
            <person name="Grigoriev I.V."/>
        </authorList>
    </citation>
    <scope>NUCLEOTIDE SEQUENCE [LARGE SCALE GENOMIC DNA]</scope>
    <source>
        <strain evidence="6 7">CCAP 1055/1</strain>
    </source>
</reference>
<evidence type="ECO:0000256" key="4">
    <source>
        <dbReference type="SAM" id="MobiDB-lite"/>
    </source>
</evidence>
<dbReference type="InParanoid" id="B7GC76"/>
<keyword evidence="3" id="KW-1133">Transmembrane helix</keyword>
<organism evidence="6 7">
    <name type="scientific">Phaeodactylum tricornutum (strain CCAP 1055/1)</name>
    <dbReference type="NCBI Taxonomy" id="556484"/>
    <lineage>
        <taxon>Eukaryota</taxon>
        <taxon>Sar</taxon>
        <taxon>Stramenopiles</taxon>
        <taxon>Ochrophyta</taxon>
        <taxon>Bacillariophyta</taxon>
        <taxon>Bacillariophyceae</taxon>
        <taxon>Bacillariophycidae</taxon>
        <taxon>Naviculales</taxon>
        <taxon>Phaeodactylaceae</taxon>
        <taxon>Phaeodactylum</taxon>
    </lineage>
</organism>
<feature type="compositionally biased region" description="Basic and acidic residues" evidence="4">
    <location>
        <begin position="744"/>
        <end position="759"/>
    </location>
</feature>
<protein>
    <recommendedName>
        <fullName evidence="8">Glycosyltransferase family 92 protein</fullName>
    </recommendedName>
</protein>
<evidence type="ECO:0000256" key="1">
    <source>
        <dbReference type="ARBA" id="ARBA00004167"/>
    </source>
</evidence>